<dbReference type="EnsemblPlants" id="AVESA.00010b.r2.2CG0293450.1">
    <property type="protein sequence ID" value="AVESA.00010b.r2.2CG0293450.1.CDS.1"/>
    <property type="gene ID" value="AVESA.00010b.r2.2CG0293450"/>
</dbReference>
<keyword evidence="2" id="KW-1185">Reference proteome</keyword>
<name>A0ACD5UQD2_AVESA</name>
<accession>A0ACD5UQD2</accession>
<evidence type="ECO:0000313" key="2">
    <source>
        <dbReference type="Proteomes" id="UP001732700"/>
    </source>
</evidence>
<reference evidence="1" key="2">
    <citation type="submission" date="2025-09" db="UniProtKB">
        <authorList>
            <consortium name="EnsemblPlants"/>
        </authorList>
    </citation>
    <scope>IDENTIFICATION</scope>
</reference>
<organism evidence="1 2">
    <name type="scientific">Avena sativa</name>
    <name type="common">Oat</name>
    <dbReference type="NCBI Taxonomy" id="4498"/>
    <lineage>
        <taxon>Eukaryota</taxon>
        <taxon>Viridiplantae</taxon>
        <taxon>Streptophyta</taxon>
        <taxon>Embryophyta</taxon>
        <taxon>Tracheophyta</taxon>
        <taxon>Spermatophyta</taxon>
        <taxon>Magnoliopsida</taxon>
        <taxon>Liliopsida</taxon>
        <taxon>Poales</taxon>
        <taxon>Poaceae</taxon>
        <taxon>BOP clade</taxon>
        <taxon>Pooideae</taxon>
        <taxon>Poodae</taxon>
        <taxon>Poeae</taxon>
        <taxon>Poeae Chloroplast Group 1 (Aveneae type)</taxon>
        <taxon>Aveninae</taxon>
        <taxon>Avena</taxon>
    </lineage>
</organism>
<proteinExistence type="predicted"/>
<evidence type="ECO:0000313" key="1">
    <source>
        <dbReference type="EnsemblPlants" id="AVESA.00010b.r2.2CG0293450.1.CDS.1"/>
    </source>
</evidence>
<dbReference type="Proteomes" id="UP001732700">
    <property type="component" value="Chromosome 2C"/>
</dbReference>
<sequence length="331" mass="35042">MRGTMPLLPLLLLLLLLPPVALAGKVRHSPSFALDFFPGDGAIAQLALTGANATSAGAISMRSPHARVQYHKPIHFAADAGFSTYFSFSLHPSPKSRAAASLTFFLTPAAPSPTADALSVAFHTADPSNVQIQVDFAGERNGLGTALPAGSHKLHSWIDYNATSTRLRVGISASAPHDGATLFSLRLDLSTLLRGGGSRNKLLLAGLSSSDANCTLFSWAFRANTGPPYLMHSMPLDPTGLSLATPPPPDRRHRAAQSNRYHWVSLLLAAVAGAALTFFVVFVWYSMGARSPVAPVEYPMHPSSPDIVYEKIVLVGVKDIPSTDVASAGNK</sequence>
<protein>
    <submittedName>
        <fullName evidence="1">Uncharacterized protein</fullName>
    </submittedName>
</protein>
<reference evidence="1" key="1">
    <citation type="submission" date="2021-05" db="EMBL/GenBank/DDBJ databases">
        <authorList>
            <person name="Scholz U."/>
            <person name="Mascher M."/>
            <person name="Fiebig A."/>
        </authorList>
    </citation>
    <scope>NUCLEOTIDE SEQUENCE [LARGE SCALE GENOMIC DNA]</scope>
</reference>